<evidence type="ECO:0000259" key="5">
    <source>
        <dbReference type="PROSITE" id="PS50275"/>
    </source>
</evidence>
<feature type="region of interest" description="Disordered" evidence="4">
    <location>
        <begin position="631"/>
        <end position="657"/>
    </location>
</feature>
<feature type="domain" description="SAC" evidence="5">
    <location>
        <begin position="177"/>
        <end position="557"/>
    </location>
</feature>
<dbReference type="PANTHER" id="PTHR45738">
    <property type="entry name" value="POLYPHOSPHOINOSITIDE PHOSPHATASE"/>
    <property type="match status" value="1"/>
</dbReference>
<dbReference type="PROSITE" id="PS50275">
    <property type="entry name" value="SAC"/>
    <property type="match status" value="1"/>
</dbReference>
<dbReference type="InterPro" id="IPR043573">
    <property type="entry name" value="Fig4-like"/>
</dbReference>
<dbReference type="VEuPathDB" id="TriTrypDB:TM35_000151850"/>
<evidence type="ECO:0000256" key="1">
    <source>
        <dbReference type="ARBA" id="ARBA00004308"/>
    </source>
</evidence>
<dbReference type="Pfam" id="PF02383">
    <property type="entry name" value="Syja_N"/>
    <property type="match status" value="1"/>
</dbReference>
<dbReference type="GO" id="GO:0012505">
    <property type="term" value="C:endomembrane system"/>
    <property type="evidence" value="ECO:0007669"/>
    <property type="project" value="UniProtKB-SubCell"/>
</dbReference>
<dbReference type="GO" id="GO:0046856">
    <property type="term" value="P:phosphatidylinositol dephosphorylation"/>
    <property type="evidence" value="ECO:0007669"/>
    <property type="project" value="InterPro"/>
</dbReference>
<feature type="compositionally biased region" description="Low complexity" evidence="4">
    <location>
        <begin position="1005"/>
        <end position="1028"/>
    </location>
</feature>
<organism evidence="6 7">
    <name type="scientific">Trypanosoma theileri</name>
    <dbReference type="NCBI Taxonomy" id="67003"/>
    <lineage>
        <taxon>Eukaryota</taxon>
        <taxon>Discoba</taxon>
        <taxon>Euglenozoa</taxon>
        <taxon>Kinetoplastea</taxon>
        <taxon>Metakinetoplastina</taxon>
        <taxon>Trypanosomatida</taxon>
        <taxon>Trypanosomatidae</taxon>
        <taxon>Trypanosoma</taxon>
    </lineage>
</organism>
<dbReference type="InterPro" id="IPR002013">
    <property type="entry name" value="SAC_dom"/>
</dbReference>
<comment type="caution">
    <text evidence="6">The sequence shown here is derived from an EMBL/GenBank/DDBJ whole genome shotgun (WGS) entry which is preliminary data.</text>
</comment>
<dbReference type="PANTHER" id="PTHR45738:SF5">
    <property type="entry name" value="POLYPHOSPHOINOSITIDE PHOSPHATASE"/>
    <property type="match status" value="1"/>
</dbReference>
<dbReference type="InterPro" id="IPR006869">
    <property type="entry name" value="DUF547"/>
</dbReference>
<reference evidence="6 7" key="1">
    <citation type="submission" date="2017-03" db="EMBL/GenBank/DDBJ databases">
        <title>An alternative strategy for trypanosome survival in the mammalian bloodstream revealed through genome and transcriptome analysis of the ubiquitous bovine parasite Trypanosoma (Megatrypanum) theileri.</title>
        <authorList>
            <person name="Kelly S."/>
            <person name="Ivens A."/>
            <person name="Mott A."/>
            <person name="O'Neill E."/>
            <person name="Emms D."/>
            <person name="Macleod O."/>
            <person name="Voorheis P."/>
            <person name="Matthews J."/>
            <person name="Matthews K."/>
            <person name="Carrington M."/>
        </authorList>
    </citation>
    <scope>NUCLEOTIDE SEQUENCE [LARGE SCALE GENOMIC DNA]</scope>
    <source>
        <strain evidence="6">Edinburgh</strain>
    </source>
</reference>
<dbReference type="GeneID" id="39985617"/>
<proteinExistence type="predicted"/>
<evidence type="ECO:0000256" key="3">
    <source>
        <dbReference type="ARBA" id="ARBA00023136"/>
    </source>
</evidence>
<name>A0A1X0NVL6_9TRYP</name>
<protein>
    <submittedName>
        <fullName evidence="6">Putative synaptojanin (N-terminal domain), putative,inositol/phosphatidylinositol phosphatase</fullName>
    </submittedName>
</protein>
<keyword evidence="7" id="KW-1185">Reference proteome</keyword>
<evidence type="ECO:0000256" key="4">
    <source>
        <dbReference type="SAM" id="MobiDB-lite"/>
    </source>
</evidence>
<dbReference type="RefSeq" id="XP_028882820.1">
    <property type="nucleotide sequence ID" value="XM_029025837.1"/>
</dbReference>
<dbReference type="STRING" id="67003.A0A1X0NVL6"/>
<feature type="compositionally biased region" description="Low complexity" evidence="4">
    <location>
        <begin position="637"/>
        <end position="656"/>
    </location>
</feature>
<feature type="region of interest" description="Disordered" evidence="4">
    <location>
        <begin position="997"/>
        <end position="1031"/>
    </location>
</feature>
<dbReference type="EMBL" id="NBCO01000015">
    <property type="protein sequence ID" value="ORC88754.1"/>
    <property type="molecule type" value="Genomic_DNA"/>
</dbReference>
<dbReference type="Proteomes" id="UP000192257">
    <property type="component" value="Unassembled WGS sequence"/>
</dbReference>
<sequence>MRECSNTMPSNTNREEHGEWYDCDVSLQPPHRVPLDRITVFDTFSCCYVIGTDATRRECRVLEFNKSNSNTLLYEDSTSYTSADVKDIMARFNGKANTRVIRGIALLGCVRFTKGYYLLLATRRRLVARLGFHRIFEVTDIELISLCAPVTPVAVTVAEASPLLQARTVEDYYRNQFLAVSLKQNFYYSHTYDLTNTLQVNMSVPYSKRKVRNKFVWNEFLLEPFFIPFTARSTPTEGEALLSPAGIGRWMVYLLHGSIVQCPLYCVGRHVRITLIGRVSKNFAGARYLRRGVSSDGHVANHVEVEQIVMDESTLHTHYTRGAFSSYVQVRGSVPLHWFHPPTQLPKPPIKLGVSDLYYTDTQKHFQELIEDYGVPIIIVNLLRQREKRPRESILGNEYRKAVATLMGYTRDNSTEKRKVTDSESEKVMNVKEENKREKEEILLYYEFDIRESARDAWNNTTAIAEESLKKTGFFACHSSGHKAQWQEGVIRSNCVDCIDRTNLAQFFFGLHALGHQLHALGILYSPVDLALSPDVQNLLLRMFLLMGDAIAVQYGGSPQVGAGVLNRGTGWDKIMGIKRLYNNMVSDREKQSALNIFLGRYQPYPNPYSTACNPVMRIPTTAFGAVVTNNNDSRRNSFSNNSNSNSNSNNDNSDSGVAEYLRSSMQNMSVWFDRNDIRVSRVVDLSEIESDYYLQVKSAPSLARPKNSSTWWKEALQRFHHSMCYQNTPLPLLSSPLLSSLSLSVPSVWDSQDKERDEIIRSMCLRERAATMGLDLDNDMDEVITSNTVQEEEVFHLESTTIVNTLVRHMTIIPSPSLSKETTECVYGLMDHGEEKEEEEEECVYHKSEDALIGFVHNHSTFPDEVRASVFHQDIEAVRHMSDDCEPLKDLRRMQLEVLSMYGDPVDWNAEMLIEALTEVEPEVSPPTVNYLRRINVDRNVLLYKLPIDCMEQGELLQRFSDLVRQIPQRGLETSVHFQTAEFDKLVEEMQSVYIGNKDDHNNNDINSNNTNSNTTSNNNNNNNNNNRGNIAFPDATCRLLQPFFKEAVYPTTMATVVRRLLREMTDANSGVPRSDRLRYREKAGPRVPHALVVLQCFTAKELHLWLISESRRLGLTLHEHVEPHEASQAGWKFMLWLAHANLITQIITKPDFGVVVHPPVKASDFTSRTKLFTLPSLEERYILNKRISSRGAELTFTREESAGVALSLLSHSSIIAYTVSLVNLAFGLLSSVQEMTVTAGGDNSKDSSIHTLLERLLTLSTHLVKVNILALQPRDRWCFWVNVFNTLYIHAWLVAPGQRAQDYKSFYTTNGYDIGGYFFSLNDIKNGILRGNKPPPFALLPPFEKEDPRHLFIPIEFGPKIGNEYNDIFEKGNTTTTIRTTLVHRIQRQILLALIDTYLLPNNFENISSYNPRTIFEEEEEEGQIGMDHTVSSMDVPNTSVDPEDSENDIPFDTGDEDLDMQESTHLAKSMLQRASGLSIGATSWFASWFANRSSNKNVTFTHPCIPLTSEVFSEQLNTIEGYVWRLLNHPTQVMVTRNGVQVPHAVLQLLLYPEEFGSSCDEIIRLLQHHSHTNATGTKRNTSTIINISEKNSPFAPRKH</sequence>
<comment type="subcellular location">
    <subcellularLocation>
        <location evidence="1">Endomembrane system</location>
    </subcellularLocation>
</comment>
<gene>
    <name evidence="6" type="ORF">TM35_000151850</name>
</gene>
<evidence type="ECO:0000313" key="6">
    <source>
        <dbReference type="EMBL" id="ORC88754.1"/>
    </source>
</evidence>
<evidence type="ECO:0000313" key="7">
    <source>
        <dbReference type="Proteomes" id="UP000192257"/>
    </source>
</evidence>
<dbReference type="Pfam" id="PF04784">
    <property type="entry name" value="DUF547"/>
    <property type="match status" value="1"/>
</dbReference>
<evidence type="ECO:0000256" key="2">
    <source>
        <dbReference type="ARBA" id="ARBA00022801"/>
    </source>
</evidence>
<dbReference type="OrthoDB" id="405996at2759"/>
<keyword evidence="2" id="KW-0378">Hydrolase</keyword>
<accession>A0A1X0NVL6</accession>
<keyword evidence="3" id="KW-0472">Membrane</keyword>
<dbReference type="GO" id="GO:0043813">
    <property type="term" value="F:phosphatidylinositol-3,5-bisphosphate 5-phosphatase activity"/>
    <property type="evidence" value="ECO:0007669"/>
    <property type="project" value="InterPro"/>
</dbReference>